<dbReference type="Proteomes" id="UP000234748">
    <property type="component" value="Unassembled WGS sequence"/>
</dbReference>
<keyword evidence="2 3" id="KW-0040">ANK repeat</keyword>
<protein>
    <submittedName>
        <fullName evidence="4">Uncharacterized protein</fullName>
    </submittedName>
</protein>
<reference evidence="4 5" key="1">
    <citation type="submission" date="2017-11" db="EMBL/GenBank/DDBJ databases">
        <title>Comparitive Functional Genomics of Dry Heat Resistant strains isolated from the Viking Spacecraft.</title>
        <authorList>
            <person name="Seuylemezian A."/>
            <person name="Cooper K."/>
            <person name="Vaishampayan P."/>
        </authorList>
    </citation>
    <scope>NUCLEOTIDE SEQUENCE [LARGE SCALE GENOMIC DNA]</scope>
    <source>
        <strain evidence="4 5">V1-29</strain>
    </source>
</reference>
<name>A0A2N5M726_9BACI</name>
<dbReference type="PROSITE" id="PS50297">
    <property type="entry name" value="ANK_REP_REGION"/>
    <property type="match status" value="2"/>
</dbReference>
<feature type="repeat" description="ANK" evidence="3">
    <location>
        <begin position="151"/>
        <end position="183"/>
    </location>
</feature>
<dbReference type="PANTHER" id="PTHR24123">
    <property type="entry name" value="ANKYRIN REPEAT-CONTAINING"/>
    <property type="match status" value="1"/>
</dbReference>
<gene>
    <name evidence="4" type="ORF">CUU66_08955</name>
</gene>
<keyword evidence="1" id="KW-0677">Repeat</keyword>
<dbReference type="PANTHER" id="PTHR24123:SF33">
    <property type="entry name" value="PROTEIN HOS4"/>
    <property type="match status" value="1"/>
</dbReference>
<dbReference type="PROSITE" id="PS50088">
    <property type="entry name" value="ANK_REPEAT"/>
    <property type="match status" value="2"/>
</dbReference>
<dbReference type="InterPro" id="IPR002110">
    <property type="entry name" value="Ankyrin_rpt"/>
</dbReference>
<proteinExistence type="predicted"/>
<sequence length="306" mass="33939">MKKKLIIASVLLVMVLLSVGIFLNQMKPTLATKDSVTKQELIESIITGNLKKVREAAKDLDTVNFVTKEEAKTPLEYAFQYQQYDIAVYLIKKQGKINAKSQVPIVVQAALSLPDYLQTVKQTKDQRNKRIRMIEAVLKNFPEAINLTDIEGNNALHIASGKGDPDVIRMLEEAGIDDDMANNLGNTPVELAALSNQPLAVEAIAAKNPERFTKLNSEKKSLIILAASNSVHDMLKFLLKINRDHINDQDIHGHTALMYASEYGDTEAVKILLKHGAAAGLRSKEGKTAADYARQWKHKDIVDLLS</sequence>
<organism evidence="4 5">
    <name type="scientific">Peribacillus deserti</name>
    <dbReference type="NCBI Taxonomy" id="673318"/>
    <lineage>
        <taxon>Bacteria</taxon>
        <taxon>Bacillati</taxon>
        <taxon>Bacillota</taxon>
        <taxon>Bacilli</taxon>
        <taxon>Bacillales</taxon>
        <taxon>Bacillaceae</taxon>
        <taxon>Peribacillus</taxon>
    </lineage>
</organism>
<dbReference type="SMART" id="SM00248">
    <property type="entry name" value="ANK"/>
    <property type="match status" value="5"/>
</dbReference>
<dbReference type="InterPro" id="IPR036770">
    <property type="entry name" value="Ankyrin_rpt-contain_sf"/>
</dbReference>
<evidence type="ECO:0000256" key="2">
    <source>
        <dbReference type="ARBA" id="ARBA00023043"/>
    </source>
</evidence>
<evidence type="ECO:0000256" key="1">
    <source>
        <dbReference type="ARBA" id="ARBA00022737"/>
    </source>
</evidence>
<dbReference type="AlphaFoldDB" id="A0A2N5M726"/>
<dbReference type="EMBL" id="PGUY01000027">
    <property type="protein sequence ID" value="PLT30160.1"/>
    <property type="molecule type" value="Genomic_DNA"/>
</dbReference>
<dbReference type="OrthoDB" id="2880569at2"/>
<dbReference type="RefSeq" id="WP_101641344.1">
    <property type="nucleotide sequence ID" value="NZ_PGUY01000027.1"/>
</dbReference>
<comment type="caution">
    <text evidence="4">The sequence shown here is derived from an EMBL/GenBank/DDBJ whole genome shotgun (WGS) entry which is preliminary data.</text>
</comment>
<dbReference type="Pfam" id="PF13857">
    <property type="entry name" value="Ank_5"/>
    <property type="match status" value="1"/>
</dbReference>
<dbReference type="InterPro" id="IPR051165">
    <property type="entry name" value="Multifunctional_ANK_Repeat"/>
</dbReference>
<dbReference type="Gene3D" id="1.25.40.20">
    <property type="entry name" value="Ankyrin repeat-containing domain"/>
    <property type="match status" value="2"/>
</dbReference>
<evidence type="ECO:0000256" key="3">
    <source>
        <dbReference type="PROSITE-ProRule" id="PRU00023"/>
    </source>
</evidence>
<accession>A0A2N5M726</accession>
<feature type="repeat" description="ANK" evidence="3">
    <location>
        <begin position="252"/>
        <end position="284"/>
    </location>
</feature>
<keyword evidence="5" id="KW-1185">Reference proteome</keyword>
<dbReference type="SUPFAM" id="SSF48403">
    <property type="entry name" value="Ankyrin repeat"/>
    <property type="match status" value="1"/>
</dbReference>
<evidence type="ECO:0000313" key="5">
    <source>
        <dbReference type="Proteomes" id="UP000234748"/>
    </source>
</evidence>
<dbReference type="Pfam" id="PF12796">
    <property type="entry name" value="Ank_2"/>
    <property type="match status" value="1"/>
</dbReference>
<evidence type="ECO:0000313" key="4">
    <source>
        <dbReference type="EMBL" id="PLT30160.1"/>
    </source>
</evidence>